<dbReference type="RefSeq" id="WP_038618257.1">
    <property type="nucleotide sequence ID" value="NZ_CP009553.3"/>
</dbReference>
<dbReference type="InterPro" id="IPR007553">
    <property type="entry name" value="2-thiour_desulf"/>
</dbReference>
<protein>
    <submittedName>
        <fullName evidence="1">Uncharacterized conserved protein</fullName>
    </submittedName>
</protein>
<dbReference type="PANTHER" id="PTHR30087">
    <property type="entry name" value="INNER MEMBRANE PROTEIN"/>
    <property type="match status" value="1"/>
</dbReference>
<dbReference type="AlphaFoldDB" id="A0A378YGQ9"/>
<evidence type="ECO:0000313" key="1">
    <source>
        <dbReference type="EMBL" id="SUA76352.1"/>
    </source>
</evidence>
<organism evidence="1 2">
    <name type="scientific">Pandoraea pnomenusa</name>
    <dbReference type="NCBI Taxonomy" id="93220"/>
    <lineage>
        <taxon>Bacteria</taxon>
        <taxon>Pseudomonadati</taxon>
        <taxon>Pseudomonadota</taxon>
        <taxon>Betaproteobacteria</taxon>
        <taxon>Burkholderiales</taxon>
        <taxon>Burkholderiaceae</taxon>
        <taxon>Pandoraea</taxon>
    </lineage>
</organism>
<gene>
    <name evidence="1" type="ORF">NCTC13160_01349</name>
</gene>
<dbReference type="STRING" id="93220.A6P55_04020"/>
<proteinExistence type="predicted"/>
<dbReference type="PANTHER" id="PTHR30087:SF1">
    <property type="entry name" value="HYPOTHETICAL CYTOSOLIC PROTEIN"/>
    <property type="match status" value="1"/>
</dbReference>
<sequence length="172" mass="18253">MSTLARILVSSCLLGHPVRYHGRSASCESEAAAFLERWHAEGRIVPVCPEVAGGLPTPRPPAEIEGAAGGDAVWLQRARVIDDTGADVSAAFLDGARQALALALCHGVRIAVLKEDSPSCGSTSIYDGSFTGGKVREAGVTAAWLRRHGVEVFSEYTLAEADARLRAIDERR</sequence>
<evidence type="ECO:0000313" key="2">
    <source>
        <dbReference type="Proteomes" id="UP000254573"/>
    </source>
</evidence>
<dbReference type="Pfam" id="PF04463">
    <property type="entry name" value="2-thiour_desulf"/>
    <property type="match status" value="1"/>
</dbReference>
<reference evidence="1 2" key="1">
    <citation type="submission" date="2018-06" db="EMBL/GenBank/DDBJ databases">
        <authorList>
            <consortium name="Pathogen Informatics"/>
            <person name="Doyle S."/>
        </authorList>
    </citation>
    <scope>NUCLEOTIDE SEQUENCE [LARGE SCALE GENOMIC DNA]</scope>
    <source>
        <strain evidence="1 2">NCTC13160</strain>
    </source>
</reference>
<dbReference type="OrthoDB" id="495783at2"/>
<accession>A0A378YGQ9</accession>
<dbReference type="KEGG" id="ppnm:LV28_06835"/>
<dbReference type="EMBL" id="UGSG01000001">
    <property type="protein sequence ID" value="SUA76352.1"/>
    <property type="molecule type" value="Genomic_DNA"/>
</dbReference>
<name>A0A378YGQ9_9BURK</name>
<dbReference type="Proteomes" id="UP000254573">
    <property type="component" value="Unassembled WGS sequence"/>
</dbReference>